<reference evidence="2" key="2">
    <citation type="submission" date="2003-02" db="EMBL/GenBank/DDBJ databases">
        <authorList>
            <person name="Essenberg R."/>
            <person name="Aljamali M."/>
        </authorList>
    </citation>
    <scope>NUCLEOTIDE SEQUENCE</scope>
    <source>
        <tissue evidence="2">Salivary gland</tissue>
    </source>
</reference>
<evidence type="ECO:0000256" key="1">
    <source>
        <dbReference type="SAM" id="SignalP"/>
    </source>
</evidence>
<keyword evidence="1" id="KW-0732">Signal</keyword>
<proteinExistence type="evidence at transcript level"/>
<evidence type="ECO:0000313" key="2">
    <source>
        <dbReference type="EMBL" id="AAO88907.1"/>
    </source>
</evidence>
<organism evidence="2">
    <name type="scientific">Amblyomma americanum</name>
    <name type="common">Lone star tick</name>
    <dbReference type="NCBI Taxonomy" id="6943"/>
    <lineage>
        <taxon>Eukaryota</taxon>
        <taxon>Metazoa</taxon>
        <taxon>Ecdysozoa</taxon>
        <taxon>Arthropoda</taxon>
        <taxon>Chelicerata</taxon>
        <taxon>Arachnida</taxon>
        <taxon>Acari</taxon>
        <taxon>Parasitiformes</taxon>
        <taxon>Ixodida</taxon>
        <taxon>Ixodoidea</taxon>
        <taxon>Ixodidae</taxon>
        <taxon>Amblyomminae</taxon>
        <taxon>Amblyomma</taxon>
    </lineage>
</organism>
<protein>
    <submittedName>
        <fullName evidence="2">Putative kunitz-type peptidase inhibitor</fullName>
    </submittedName>
</protein>
<dbReference type="EMBL" id="AY246557">
    <property type="protein sequence ID" value="AAO88907.1"/>
    <property type="molecule type" value="mRNA"/>
</dbReference>
<feature type="signal peptide" evidence="1">
    <location>
        <begin position="1"/>
        <end position="28"/>
    </location>
</feature>
<reference evidence="2" key="1">
    <citation type="journal article" date="2003" name="Insect Mol. Biol.">
        <title>RNA interference in ticks: a study using histamine binding protein dsRNA in the female tick Amblyomma americanum.</title>
        <authorList>
            <person name="Aljamali M.N."/>
            <person name="Bior A.D."/>
            <person name="Sauer J.R."/>
            <person name="Essenberg R.C."/>
        </authorList>
    </citation>
    <scope>NUCLEOTIDE SEQUENCE</scope>
    <source>
        <tissue evidence="2">Salivary gland</tissue>
    </source>
</reference>
<name>Q868G5_AMBAM</name>
<sequence length="169" mass="19099">MGILHTIAASYSLVALLLVVSQWDTGAGDTYKDARCGHGRPKLTKEEIEGEVSFRFFNHNKSCVHVMATASETKGFKRLHDCVTNCETGQGAEPRCAGPRVEHCNSHEECLDEVYYFDAHMQKCVQFNAPFEVDIRTNNIFMFIDTCEDYCMGFTEDDLKKARQKKAEA</sequence>
<accession>Q868G5</accession>
<feature type="chain" id="PRO_5004303819" evidence="1">
    <location>
        <begin position="29"/>
        <end position="169"/>
    </location>
</feature>
<dbReference type="AlphaFoldDB" id="Q868G5"/>